<keyword evidence="1" id="KW-0812">Transmembrane</keyword>
<keyword evidence="1" id="KW-0472">Membrane</keyword>
<dbReference type="AlphaFoldDB" id="A0A225VXX7"/>
<dbReference type="EMBL" id="NBNE01002497">
    <property type="protein sequence ID" value="OWZ10283.1"/>
    <property type="molecule type" value="Genomic_DNA"/>
</dbReference>
<name>A0A225VXX7_9STRA</name>
<evidence type="ECO:0000313" key="3">
    <source>
        <dbReference type="Proteomes" id="UP000198211"/>
    </source>
</evidence>
<organism evidence="2 3">
    <name type="scientific">Phytophthora megakarya</name>
    <dbReference type="NCBI Taxonomy" id="4795"/>
    <lineage>
        <taxon>Eukaryota</taxon>
        <taxon>Sar</taxon>
        <taxon>Stramenopiles</taxon>
        <taxon>Oomycota</taxon>
        <taxon>Peronosporomycetes</taxon>
        <taxon>Peronosporales</taxon>
        <taxon>Peronosporaceae</taxon>
        <taxon>Phytophthora</taxon>
    </lineage>
</organism>
<gene>
    <name evidence="2" type="ORF">PHMEG_00016891</name>
</gene>
<protein>
    <recommendedName>
        <fullName evidence="4">Transmembrane protein</fullName>
    </recommendedName>
</protein>
<accession>A0A225VXX7</accession>
<dbReference type="Proteomes" id="UP000198211">
    <property type="component" value="Unassembled WGS sequence"/>
</dbReference>
<dbReference type="OrthoDB" id="122719at2759"/>
<sequence>MAQVAPLTTSDVTVVVFTAKDEASDKLEIVEQPTSTMHKILLGLLYTLMSSGCIYGCIATITFFGDVFTLLLVATRA</sequence>
<reference evidence="3" key="1">
    <citation type="submission" date="2017-03" db="EMBL/GenBank/DDBJ databases">
        <title>Phytopthora megakarya and P. palmivora, two closely related causual agents of cacao black pod achieved similar genome size and gene model numbers by different mechanisms.</title>
        <authorList>
            <person name="Ali S."/>
            <person name="Shao J."/>
            <person name="Larry D.J."/>
            <person name="Kronmiller B."/>
            <person name="Shen D."/>
            <person name="Strem M.D."/>
            <person name="Melnick R.L."/>
            <person name="Guiltinan M.J."/>
            <person name="Tyler B.M."/>
            <person name="Meinhardt L.W."/>
            <person name="Bailey B.A."/>
        </authorList>
    </citation>
    <scope>NUCLEOTIDE SEQUENCE [LARGE SCALE GENOMIC DNA]</scope>
    <source>
        <strain evidence="3">zdho120</strain>
    </source>
</reference>
<evidence type="ECO:0008006" key="4">
    <source>
        <dbReference type="Google" id="ProtNLM"/>
    </source>
</evidence>
<proteinExistence type="predicted"/>
<feature type="transmembrane region" description="Helical" evidence="1">
    <location>
        <begin position="40"/>
        <end position="73"/>
    </location>
</feature>
<keyword evidence="1" id="KW-1133">Transmembrane helix</keyword>
<evidence type="ECO:0000313" key="2">
    <source>
        <dbReference type="EMBL" id="OWZ10283.1"/>
    </source>
</evidence>
<keyword evidence="3" id="KW-1185">Reference proteome</keyword>
<evidence type="ECO:0000256" key="1">
    <source>
        <dbReference type="SAM" id="Phobius"/>
    </source>
</evidence>
<comment type="caution">
    <text evidence="2">The sequence shown here is derived from an EMBL/GenBank/DDBJ whole genome shotgun (WGS) entry which is preliminary data.</text>
</comment>